<dbReference type="EMBL" id="MKHE01000015">
    <property type="protein sequence ID" value="OWK07566.1"/>
    <property type="molecule type" value="Genomic_DNA"/>
</dbReference>
<evidence type="ECO:0000256" key="4">
    <source>
        <dbReference type="ARBA" id="ARBA00022837"/>
    </source>
</evidence>
<keyword evidence="3" id="KW-0677">Repeat</keyword>
<dbReference type="SMART" id="SM00112">
    <property type="entry name" value="CA"/>
    <property type="match status" value="3"/>
</dbReference>
<dbReference type="AlphaFoldDB" id="A0A212CNE6"/>
<dbReference type="GO" id="GO:0007156">
    <property type="term" value="P:homophilic cell adhesion via plasma membrane adhesion molecules"/>
    <property type="evidence" value="ECO:0007669"/>
    <property type="project" value="InterPro"/>
</dbReference>
<organism evidence="9 10">
    <name type="scientific">Cervus elaphus hippelaphus</name>
    <name type="common">European red deer</name>
    <dbReference type="NCBI Taxonomy" id="46360"/>
    <lineage>
        <taxon>Eukaryota</taxon>
        <taxon>Metazoa</taxon>
        <taxon>Chordata</taxon>
        <taxon>Craniata</taxon>
        <taxon>Vertebrata</taxon>
        <taxon>Euteleostomi</taxon>
        <taxon>Mammalia</taxon>
        <taxon>Eutheria</taxon>
        <taxon>Laurasiatheria</taxon>
        <taxon>Artiodactyla</taxon>
        <taxon>Ruminantia</taxon>
        <taxon>Pecora</taxon>
        <taxon>Cervidae</taxon>
        <taxon>Cervinae</taxon>
        <taxon>Cervus</taxon>
    </lineage>
</organism>
<dbReference type="PANTHER" id="PTHR24026">
    <property type="entry name" value="FAT ATYPICAL CADHERIN-RELATED"/>
    <property type="match status" value="1"/>
</dbReference>
<keyword evidence="6" id="KW-0472">Membrane</keyword>
<dbReference type="CDD" id="cd11304">
    <property type="entry name" value="Cadherin_repeat"/>
    <property type="match status" value="4"/>
</dbReference>
<evidence type="ECO:0000256" key="6">
    <source>
        <dbReference type="ARBA" id="ARBA00023136"/>
    </source>
</evidence>
<proteinExistence type="predicted"/>
<dbReference type="PANTHER" id="PTHR24026:SF130">
    <property type="entry name" value="CADHERIN RELATED 23"/>
    <property type="match status" value="1"/>
</dbReference>
<reference evidence="9 10" key="1">
    <citation type="journal article" date="2018" name="Mol. Genet. Genomics">
        <title>The red deer Cervus elaphus genome CerEla1.0: sequencing, annotating, genes, and chromosomes.</title>
        <authorList>
            <person name="Bana N.A."/>
            <person name="Nyiri A."/>
            <person name="Nagy J."/>
            <person name="Frank K."/>
            <person name="Nagy T."/>
            <person name="Steger V."/>
            <person name="Schiller M."/>
            <person name="Lakatos P."/>
            <person name="Sugar L."/>
            <person name="Horn P."/>
            <person name="Barta E."/>
            <person name="Orosz L."/>
        </authorList>
    </citation>
    <scope>NUCLEOTIDE SEQUENCE [LARGE SCALE GENOMIC DNA]</scope>
    <source>
        <strain evidence="9">Hungarian</strain>
    </source>
</reference>
<dbReference type="Gene3D" id="2.60.40.60">
    <property type="entry name" value="Cadherins"/>
    <property type="match status" value="5"/>
</dbReference>
<dbReference type="FunFam" id="2.60.40.60:FF:000156">
    <property type="entry name" value="cadherin-23 isoform X1"/>
    <property type="match status" value="1"/>
</dbReference>
<dbReference type="PRINTS" id="PR00205">
    <property type="entry name" value="CADHERIN"/>
</dbReference>
<evidence type="ECO:0000256" key="3">
    <source>
        <dbReference type="ARBA" id="ARBA00022737"/>
    </source>
</evidence>
<accession>A0A212CNE6</accession>
<keyword evidence="10" id="KW-1185">Reference proteome</keyword>
<feature type="domain" description="Cadherin" evidence="8">
    <location>
        <begin position="254"/>
        <end position="365"/>
    </location>
</feature>
<dbReference type="Proteomes" id="UP000242450">
    <property type="component" value="Chromosome 15"/>
</dbReference>
<comment type="caution">
    <text evidence="9">The sequence shown here is derived from an EMBL/GenBank/DDBJ whole genome shotgun (WGS) entry which is preliminary data.</text>
</comment>
<keyword evidence="5" id="KW-1133">Transmembrane helix</keyword>
<protein>
    <submittedName>
        <fullName evidence="9">CDH23</fullName>
    </submittedName>
</protein>
<evidence type="ECO:0000256" key="7">
    <source>
        <dbReference type="PROSITE-ProRule" id="PRU00043"/>
    </source>
</evidence>
<evidence type="ECO:0000256" key="2">
    <source>
        <dbReference type="ARBA" id="ARBA00022692"/>
    </source>
</evidence>
<dbReference type="SUPFAM" id="SSF49313">
    <property type="entry name" value="Cadherin-like"/>
    <property type="match status" value="5"/>
</dbReference>
<evidence type="ECO:0000313" key="9">
    <source>
        <dbReference type="EMBL" id="OWK07566.1"/>
    </source>
</evidence>
<dbReference type="FunFam" id="2.60.40.60:FF:000130">
    <property type="entry name" value="cadherin-23 isoform X1"/>
    <property type="match status" value="1"/>
</dbReference>
<sequence>MLRFTLTVIARDGGGEETTGRVRINVLDVNDNVPTFQKDAYVGALRENEPSVTQLVRLRATDEDSPPNNQITYSIVNASAFGSYFDISVYEGYGVISVSRPLDYEQIPNGLIYLTIMAKDAGNPSLNSTISVTIEVFDENDNPPTFSKPAYFVSVVENIMAGATVLFLNATDLDRSREYGQESIIYSLEGSSQFRINARSGEITTTSLLDRETKSEYILIVRAVDGGVGHNQKTGIATVNITLLDINDNHPTWKDAPYYINLVEMTPPDSDVTTVVAVDPDVGENGTLVYSIQPPNKFYSLNSSTGKIRTTHVMLDRENPDPHEAELMRKIVVSVTDCGTPPLKATSSATVFVNLLDLNDNDPTFQNLPFVAEVLEGTPAGVSVYQVSFPFMARDPALCHLLTSPTCQPGNDNGPVGKRRTGTATVFVTVLDVNDNRPIFLQSSYEASVPEDIREGHSIVQAGRRRLQVKTEGFTEGVHAE</sequence>
<keyword evidence="4 7" id="KW-0106">Calcium</keyword>
<dbReference type="InterPro" id="IPR020894">
    <property type="entry name" value="Cadherin_CS"/>
</dbReference>
<dbReference type="InterPro" id="IPR015919">
    <property type="entry name" value="Cadherin-like_sf"/>
</dbReference>
<feature type="domain" description="Cadherin" evidence="8">
    <location>
        <begin position="412"/>
        <end position="440"/>
    </location>
</feature>
<gene>
    <name evidence="9" type="ORF">Celaphus_00008260</name>
</gene>
<comment type="subcellular location">
    <subcellularLocation>
        <location evidence="1">Membrane</location>
    </subcellularLocation>
</comment>
<dbReference type="PROSITE" id="PS00232">
    <property type="entry name" value="CADHERIN_1"/>
    <property type="match status" value="4"/>
</dbReference>
<feature type="domain" description="Cadherin" evidence="8">
    <location>
        <begin position="147"/>
        <end position="259"/>
    </location>
</feature>
<name>A0A212CNE6_CEREH</name>
<dbReference type="FunFam" id="2.60.40.60:FF:000155">
    <property type="entry name" value="cadherin-23 isoform X1"/>
    <property type="match status" value="1"/>
</dbReference>
<evidence type="ECO:0000256" key="1">
    <source>
        <dbReference type="ARBA" id="ARBA00004370"/>
    </source>
</evidence>
<dbReference type="OrthoDB" id="9672628at2759"/>
<dbReference type="GO" id="GO:0005509">
    <property type="term" value="F:calcium ion binding"/>
    <property type="evidence" value="ECO:0007669"/>
    <property type="project" value="UniProtKB-UniRule"/>
</dbReference>
<keyword evidence="2" id="KW-0812">Transmembrane</keyword>
<evidence type="ECO:0000256" key="5">
    <source>
        <dbReference type="ARBA" id="ARBA00022989"/>
    </source>
</evidence>
<feature type="domain" description="Cadherin" evidence="8">
    <location>
        <begin position="37"/>
        <end position="146"/>
    </location>
</feature>
<evidence type="ECO:0000313" key="10">
    <source>
        <dbReference type="Proteomes" id="UP000242450"/>
    </source>
</evidence>
<dbReference type="InterPro" id="IPR002126">
    <property type="entry name" value="Cadherin-like_dom"/>
</dbReference>
<evidence type="ECO:0000259" key="8">
    <source>
        <dbReference type="PROSITE" id="PS50268"/>
    </source>
</evidence>
<dbReference type="GO" id="GO:0005886">
    <property type="term" value="C:plasma membrane"/>
    <property type="evidence" value="ECO:0007669"/>
    <property type="project" value="UniProtKB-SubCell"/>
</dbReference>
<dbReference type="Pfam" id="PF00028">
    <property type="entry name" value="Cadherin"/>
    <property type="match status" value="3"/>
</dbReference>
<feature type="domain" description="Cadherin" evidence="8">
    <location>
        <begin position="4"/>
        <end position="36"/>
    </location>
</feature>
<dbReference type="PROSITE" id="PS50268">
    <property type="entry name" value="CADHERIN_2"/>
    <property type="match status" value="5"/>
</dbReference>